<feature type="active site" evidence="14">
    <location>
        <position position="109"/>
    </location>
</feature>
<dbReference type="STRING" id="37658.SAMN05661086_03160"/>
<keyword evidence="8 14" id="KW-0275">Fatty acid biosynthesis</keyword>
<keyword evidence="9 14" id="KW-0012">Acyltransferase</keyword>
<dbReference type="InterPro" id="IPR013747">
    <property type="entry name" value="ACP_syn_III_C"/>
</dbReference>
<keyword evidence="6 14" id="KW-0276">Fatty acid metabolism</keyword>
<evidence type="ECO:0000256" key="13">
    <source>
        <dbReference type="ARBA" id="ARBA00052985"/>
    </source>
</evidence>
<dbReference type="RefSeq" id="WP_092562884.1">
    <property type="nucleotide sequence ID" value="NZ_FOYZ01000015.1"/>
</dbReference>
<gene>
    <name evidence="14" type="primary">fabH</name>
    <name evidence="17" type="ORF">SAMN05661086_03160</name>
</gene>
<dbReference type="Pfam" id="PF08545">
    <property type="entry name" value="ACP_syn_III"/>
    <property type="match status" value="1"/>
</dbReference>
<evidence type="ECO:0000313" key="18">
    <source>
        <dbReference type="Proteomes" id="UP000199659"/>
    </source>
</evidence>
<dbReference type="NCBIfam" id="NF006829">
    <property type="entry name" value="PRK09352.1"/>
    <property type="match status" value="1"/>
</dbReference>
<dbReference type="PANTHER" id="PTHR34069:SF2">
    <property type="entry name" value="BETA-KETOACYL-[ACYL-CARRIER-PROTEIN] SYNTHASE III"/>
    <property type="match status" value="1"/>
</dbReference>
<comment type="catalytic activity">
    <reaction evidence="12">
        <text>2-methylpropanoyl-CoA + malonyl-[ACP] + H(+) = 4-methyl-3-oxopentanoyl-[ACP] + CO2 + CoA</text>
        <dbReference type="Rhea" id="RHEA:42268"/>
        <dbReference type="Rhea" id="RHEA-COMP:9623"/>
        <dbReference type="Rhea" id="RHEA-COMP:9940"/>
        <dbReference type="ChEBI" id="CHEBI:15378"/>
        <dbReference type="ChEBI" id="CHEBI:16526"/>
        <dbReference type="ChEBI" id="CHEBI:57287"/>
        <dbReference type="ChEBI" id="CHEBI:57338"/>
        <dbReference type="ChEBI" id="CHEBI:78449"/>
        <dbReference type="ChEBI" id="CHEBI:78820"/>
        <dbReference type="EC" id="2.3.1.300"/>
    </reaction>
    <physiologicalReaction direction="left-to-right" evidence="12">
        <dbReference type="Rhea" id="RHEA:42269"/>
    </physiologicalReaction>
</comment>
<dbReference type="SUPFAM" id="SSF53901">
    <property type="entry name" value="Thiolase-like"/>
    <property type="match status" value="1"/>
</dbReference>
<reference evidence="17 18" key="1">
    <citation type="submission" date="2016-10" db="EMBL/GenBank/DDBJ databases">
        <authorList>
            <person name="de Groot N.N."/>
        </authorList>
    </citation>
    <scope>NUCLEOTIDE SEQUENCE [LARGE SCALE GENOMIC DNA]</scope>
    <source>
        <strain evidence="17 18">743A</strain>
    </source>
</reference>
<dbReference type="InterPro" id="IPR004655">
    <property type="entry name" value="FabH"/>
</dbReference>
<evidence type="ECO:0000256" key="10">
    <source>
        <dbReference type="ARBA" id="ARBA00051096"/>
    </source>
</evidence>
<dbReference type="InterPro" id="IPR016039">
    <property type="entry name" value="Thiolase-like"/>
</dbReference>
<evidence type="ECO:0000259" key="16">
    <source>
        <dbReference type="Pfam" id="PF08545"/>
    </source>
</evidence>
<comment type="catalytic activity">
    <reaction evidence="13">
        <text>3-methylbutanoyl-CoA + malonyl-[ACP] + H(+) = 5-methyl-3-oxohexanoyl-[ACP] + CO2 + CoA</text>
        <dbReference type="Rhea" id="RHEA:42272"/>
        <dbReference type="Rhea" id="RHEA-COMP:9623"/>
        <dbReference type="Rhea" id="RHEA-COMP:9941"/>
        <dbReference type="ChEBI" id="CHEBI:15378"/>
        <dbReference type="ChEBI" id="CHEBI:16526"/>
        <dbReference type="ChEBI" id="CHEBI:57287"/>
        <dbReference type="ChEBI" id="CHEBI:57345"/>
        <dbReference type="ChEBI" id="CHEBI:78449"/>
        <dbReference type="ChEBI" id="CHEBI:78822"/>
        <dbReference type="EC" id="2.3.1.300"/>
    </reaction>
    <physiologicalReaction direction="left-to-right" evidence="13">
        <dbReference type="Rhea" id="RHEA:42273"/>
    </physiologicalReaction>
</comment>
<keyword evidence="4 14" id="KW-0444">Lipid biosynthesis</keyword>
<keyword evidence="3 14" id="KW-0963">Cytoplasm</keyword>
<comment type="pathway">
    <text evidence="1 14">Lipid metabolism; fatty acid biosynthesis.</text>
</comment>
<comment type="function">
    <text evidence="14">Catalyzes the condensation reaction of fatty acid synthesis by the addition to an acyl acceptor of two carbons from malonyl-ACP. Catalyzes the first condensation reaction which initiates fatty acid synthesis and may therefore play a role in governing the total rate of fatty acid production. Possesses both acetoacetyl-ACP synthase and acetyl transacylase activities. Its substrate specificity determines the biosynthesis of branched-chain and/or straight-chain of fatty acids.</text>
</comment>
<keyword evidence="7 14" id="KW-0443">Lipid metabolism</keyword>
<dbReference type="HAMAP" id="MF_01815">
    <property type="entry name" value="FabH"/>
    <property type="match status" value="1"/>
</dbReference>
<evidence type="ECO:0000256" key="7">
    <source>
        <dbReference type="ARBA" id="ARBA00023098"/>
    </source>
</evidence>
<dbReference type="Gene3D" id="3.40.47.10">
    <property type="match status" value="1"/>
</dbReference>
<dbReference type="Pfam" id="PF08541">
    <property type="entry name" value="ACP_syn_III_C"/>
    <property type="match status" value="1"/>
</dbReference>
<feature type="domain" description="Beta-ketoacyl-[acyl-carrier-protein] synthase III N-terminal" evidence="16">
    <location>
        <begin position="104"/>
        <end position="178"/>
    </location>
</feature>
<evidence type="ECO:0000256" key="1">
    <source>
        <dbReference type="ARBA" id="ARBA00005194"/>
    </source>
</evidence>
<accession>A0A1I6LB24</accession>
<feature type="active site" evidence="14">
    <location>
        <position position="275"/>
    </location>
</feature>
<proteinExistence type="inferred from homology"/>
<dbReference type="AlphaFoldDB" id="A0A1I6LB24"/>
<feature type="region of interest" description="ACP-binding" evidence="14">
    <location>
        <begin position="246"/>
        <end position="250"/>
    </location>
</feature>
<organism evidence="17 18">
    <name type="scientific">Anaeromicropila populeti</name>
    <dbReference type="NCBI Taxonomy" id="37658"/>
    <lineage>
        <taxon>Bacteria</taxon>
        <taxon>Bacillati</taxon>
        <taxon>Bacillota</taxon>
        <taxon>Clostridia</taxon>
        <taxon>Lachnospirales</taxon>
        <taxon>Lachnospiraceae</taxon>
        <taxon>Anaeromicropila</taxon>
    </lineage>
</organism>
<evidence type="ECO:0000259" key="15">
    <source>
        <dbReference type="Pfam" id="PF08541"/>
    </source>
</evidence>
<comment type="domain">
    <text evidence="14">The last Arg residue of the ACP-binding site is essential for the weak association between ACP/AcpP and FabH.</text>
</comment>
<dbReference type="GO" id="GO:0044550">
    <property type="term" value="P:secondary metabolite biosynthetic process"/>
    <property type="evidence" value="ECO:0007669"/>
    <property type="project" value="TreeGrafter"/>
</dbReference>
<dbReference type="GO" id="GO:0006633">
    <property type="term" value="P:fatty acid biosynthetic process"/>
    <property type="evidence" value="ECO:0007669"/>
    <property type="project" value="UniProtKB-UniRule"/>
</dbReference>
<evidence type="ECO:0000256" key="11">
    <source>
        <dbReference type="ARBA" id="ARBA00052407"/>
    </source>
</evidence>
<evidence type="ECO:0000256" key="3">
    <source>
        <dbReference type="ARBA" id="ARBA00022490"/>
    </source>
</evidence>
<dbReference type="Proteomes" id="UP000199659">
    <property type="component" value="Unassembled WGS sequence"/>
</dbReference>
<evidence type="ECO:0000256" key="12">
    <source>
        <dbReference type="ARBA" id="ARBA00052467"/>
    </source>
</evidence>
<feature type="active site" evidence="14">
    <location>
        <position position="245"/>
    </location>
</feature>
<keyword evidence="18" id="KW-1185">Reference proteome</keyword>
<sequence>MKIIGTGSYYPEYILTNKRLEELVETSDEWIKERTGIQERRISQGEGSSVLAINAAKNALDNAKIQPEELDMIILSTITPECYVPNMACLVQNAIGAYNALCIEMNAACTGFVYALHTANLYLESGMVKKALVIGVERLSEMIDYTDRTTCVLFGDGAGAVIVDNSSSSCYAAKLGSDSRKMKALYCKHPSLVNYMSKDNCQRDYLYMDGQEIFKFVLRIIPRNIKELLEQTNVDVSEIKYFVLHQANKRILEAVAKKLNVPEEKFPMNLDKYGNTSSASVPVLLHEMNEKNMLAKGDKIVLSAFGGGLTWGTIIIEW</sequence>
<keyword evidence="14" id="KW-0511">Multifunctional enzyme</keyword>
<dbReference type="PANTHER" id="PTHR34069">
    <property type="entry name" value="3-OXOACYL-[ACYL-CARRIER-PROTEIN] SYNTHASE 3"/>
    <property type="match status" value="1"/>
</dbReference>
<dbReference type="GO" id="GO:0004315">
    <property type="term" value="F:3-oxoacyl-[acyl-carrier-protein] synthase activity"/>
    <property type="evidence" value="ECO:0007669"/>
    <property type="project" value="InterPro"/>
</dbReference>
<dbReference type="GO" id="GO:0033818">
    <property type="term" value="F:beta-ketoacyl-acyl-carrier-protein synthase III activity"/>
    <property type="evidence" value="ECO:0007669"/>
    <property type="project" value="UniProtKB-UniRule"/>
</dbReference>
<dbReference type="NCBIfam" id="TIGR00747">
    <property type="entry name" value="fabH"/>
    <property type="match status" value="1"/>
</dbReference>
<evidence type="ECO:0000256" key="4">
    <source>
        <dbReference type="ARBA" id="ARBA00022516"/>
    </source>
</evidence>
<comment type="subcellular location">
    <subcellularLocation>
        <location evidence="14">Cytoplasm</location>
    </subcellularLocation>
</comment>
<evidence type="ECO:0000313" key="17">
    <source>
        <dbReference type="EMBL" id="SFS00420.1"/>
    </source>
</evidence>
<name>A0A1I6LB24_9FIRM</name>
<evidence type="ECO:0000256" key="14">
    <source>
        <dbReference type="HAMAP-Rule" id="MF_01815"/>
    </source>
</evidence>
<dbReference type="CDD" id="cd00830">
    <property type="entry name" value="KAS_III"/>
    <property type="match status" value="1"/>
</dbReference>
<dbReference type="GO" id="GO:0005737">
    <property type="term" value="C:cytoplasm"/>
    <property type="evidence" value="ECO:0007669"/>
    <property type="project" value="UniProtKB-SubCell"/>
</dbReference>
<protein>
    <recommendedName>
        <fullName evidence="14">Beta-ketoacyl-[acyl-carrier-protein] synthase III</fullName>
        <shortName evidence="14">Beta-ketoacyl-ACP synthase III</shortName>
        <shortName evidence="14">KAS III</shortName>
        <ecNumber evidence="14">2.3.1.180</ecNumber>
    </recommendedName>
    <alternativeName>
        <fullName evidence="14">3-oxoacyl-[acyl-carrier-protein] synthase 3</fullName>
    </alternativeName>
    <alternativeName>
        <fullName evidence="14">3-oxoacyl-[acyl-carrier-protein] synthase III</fullName>
    </alternativeName>
</protein>
<dbReference type="UniPathway" id="UPA00094"/>
<comment type="subunit">
    <text evidence="14">Homodimer.</text>
</comment>
<dbReference type="OrthoDB" id="9815506at2"/>
<evidence type="ECO:0000256" key="6">
    <source>
        <dbReference type="ARBA" id="ARBA00022832"/>
    </source>
</evidence>
<dbReference type="EMBL" id="FOYZ01000015">
    <property type="protein sequence ID" value="SFS00420.1"/>
    <property type="molecule type" value="Genomic_DNA"/>
</dbReference>
<evidence type="ECO:0000256" key="8">
    <source>
        <dbReference type="ARBA" id="ARBA00023160"/>
    </source>
</evidence>
<evidence type="ECO:0000256" key="9">
    <source>
        <dbReference type="ARBA" id="ARBA00023315"/>
    </source>
</evidence>
<keyword evidence="5 14" id="KW-0808">Transferase</keyword>
<evidence type="ECO:0000256" key="5">
    <source>
        <dbReference type="ARBA" id="ARBA00022679"/>
    </source>
</evidence>
<feature type="domain" description="Beta-ketoacyl-[acyl-carrier-protein] synthase III C-terminal" evidence="15">
    <location>
        <begin position="229"/>
        <end position="318"/>
    </location>
</feature>
<dbReference type="InterPro" id="IPR013751">
    <property type="entry name" value="ACP_syn_III_N"/>
</dbReference>
<dbReference type="FunFam" id="3.40.47.10:FF:000004">
    <property type="entry name" value="3-oxoacyl-[acyl-carrier-protein] synthase 3"/>
    <property type="match status" value="1"/>
</dbReference>
<dbReference type="EC" id="2.3.1.180" evidence="14"/>
<comment type="similarity">
    <text evidence="2 14">Belongs to the thiolase-like superfamily. FabH family.</text>
</comment>
<comment type="catalytic activity">
    <reaction evidence="11">
        <text>(2S)-2-methylbutanoyl-CoA + malonyl-[ACP] + H(+) = (4S)-4-methyl-3-oxohexanoyl-[ACP] + CO2 + CoA</text>
        <dbReference type="Rhea" id="RHEA:42276"/>
        <dbReference type="Rhea" id="RHEA-COMP:9623"/>
        <dbReference type="Rhea" id="RHEA-COMP:17148"/>
        <dbReference type="ChEBI" id="CHEBI:15378"/>
        <dbReference type="ChEBI" id="CHEBI:16526"/>
        <dbReference type="ChEBI" id="CHEBI:57287"/>
        <dbReference type="ChEBI" id="CHEBI:78449"/>
        <dbReference type="ChEBI" id="CHEBI:88166"/>
        <dbReference type="ChEBI" id="CHEBI:167462"/>
        <dbReference type="EC" id="2.3.1.300"/>
    </reaction>
    <physiologicalReaction direction="left-to-right" evidence="11">
        <dbReference type="Rhea" id="RHEA:42277"/>
    </physiologicalReaction>
</comment>
<evidence type="ECO:0000256" key="2">
    <source>
        <dbReference type="ARBA" id="ARBA00008642"/>
    </source>
</evidence>
<comment type="catalytic activity">
    <reaction evidence="10">
        <text>malonyl-[ACP] + acetyl-CoA + H(+) = 3-oxobutanoyl-[ACP] + CO2 + CoA</text>
        <dbReference type="Rhea" id="RHEA:12080"/>
        <dbReference type="Rhea" id="RHEA-COMP:9623"/>
        <dbReference type="Rhea" id="RHEA-COMP:9625"/>
        <dbReference type="ChEBI" id="CHEBI:15378"/>
        <dbReference type="ChEBI" id="CHEBI:16526"/>
        <dbReference type="ChEBI" id="CHEBI:57287"/>
        <dbReference type="ChEBI" id="CHEBI:57288"/>
        <dbReference type="ChEBI" id="CHEBI:78449"/>
        <dbReference type="ChEBI" id="CHEBI:78450"/>
        <dbReference type="EC" id="2.3.1.180"/>
    </reaction>
    <physiologicalReaction direction="left-to-right" evidence="10">
        <dbReference type="Rhea" id="RHEA:12081"/>
    </physiologicalReaction>
</comment>